<dbReference type="SUPFAM" id="SSF53335">
    <property type="entry name" value="S-adenosyl-L-methionine-dependent methyltransferases"/>
    <property type="match status" value="1"/>
</dbReference>
<accession>A0A430RE98</accession>
<name>A0A430RE98_THESC</name>
<dbReference type="Proteomes" id="UP000286910">
    <property type="component" value="Unassembled WGS sequence"/>
</dbReference>
<gene>
    <name evidence="2" type="ORF">CSW45_02940</name>
</gene>
<dbReference type="RefSeq" id="WP_126177626.1">
    <property type="nucleotide sequence ID" value="NZ_PELN01000053.1"/>
</dbReference>
<keyword evidence="2" id="KW-0808">Transferase</keyword>
<dbReference type="CDD" id="cd02440">
    <property type="entry name" value="AdoMet_MTases"/>
    <property type="match status" value="1"/>
</dbReference>
<organism evidence="2 3">
    <name type="scientific">Thermus scotoductus</name>
    <dbReference type="NCBI Taxonomy" id="37636"/>
    <lineage>
        <taxon>Bacteria</taxon>
        <taxon>Thermotogati</taxon>
        <taxon>Deinococcota</taxon>
        <taxon>Deinococci</taxon>
        <taxon>Thermales</taxon>
        <taxon>Thermaceae</taxon>
        <taxon>Thermus</taxon>
    </lineage>
</organism>
<feature type="domain" description="DUF6094" evidence="1">
    <location>
        <begin position="2"/>
        <end position="181"/>
    </location>
</feature>
<keyword evidence="2" id="KW-0489">Methyltransferase</keyword>
<dbReference type="AlphaFoldDB" id="A0A430RE98"/>
<proteinExistence type="predicted"/>
<protein>
    <submittedName>
        <fullName evidence="2">SAM-dependent methyltransferase</fullName>
    </submittedName>
</protein>
<dbReference type="PRINTS" id="PR00507">
    <property type="entry name" value="N12N6MTFRASE"/>
</dbReference>
<dbReference type="Pfam" id="PF19587">
    <property type="entry name" value="DUF6094"/>
    <property type="match status" value="1"/>
</dbReference>
<dbReference type="Gene3D" id="3.40.50.150">
    <property type="entry name" value="Vaccinia Virus protein VP39"/>
    <property type="match status" value="1"/>
</dbReference>
<dbReference type="GO" id="GO:0032259">
    <property type="term" value="P:methylation"/>
    <property type="evidence" value="ECO:0007669"/>
    <property type="project" value="UniProtKB-KW"/>
</dbReference>
<evidence type="ECO:0000313" key="2">
    <source>
        <dbReference type="EMBL" id="RTH05697.1"/>
    </source>
</evidence>
<dbReference type="GO" id="GO:0008168">
    <property type="term" value="F:methyltransferase activity"/>
    <property type="evidence" value="ECO:0007669"/>
    <property type="project" value="UniProtKB-KW"/>
</dbReference>
<dbReference type="InterPro" id="IPR029063">
    <property type="entry name" value="SAM-dependent_MTases_sf"/>
</dbReference>
<evidence type="ECO:0000313" key="3">
    <source>
        <dbReference type="Proteomes" id="UP000286910"/>
    </source>
</evidence>
<evidence type="ECO:0000259" key="1">
    <source>
        <dbReference type="Pfam" id="PF19587"/>
    </source>
</evidence>
<comment type="caution">
    <text evidence="2">The sequence shown here is derived from an EMBL/GenBank/DDBJ whole genome shotgun (WGS) entry which is preliminary data.</text>
</comment>
<dbReference type="InterPro" id="IPR046076">
    <property type="entry name" value="DUF6094"/>
</dbReference>
<sequence>MRLEGRTKAGYYPTPPKTLEGLAALLGGFRKALEGEAALDPCAGEGEALARVAEATGTKPYAIELDEERAKACRARLAPLGGTALQGDSLEVEGAGFRLLWLNPPYDWAEPEDGRRLEVLFLRHWWPALVPDGVLVLLIPEKVVPAVWPMVAREAAEGVVFALPEGERERFGQVVVLARKQAYTWQSLPEEPPKPLPWEKGLKEAQEVLEGLWPPGDKREKPVLRTRPQGLEGALAEARHSPLWTAVEAQTVAESGGFRPLLPLRQAHLALLVAGGLLDLQEVVLDGVPHAVLGTLRKDTVEIEEETEEGRKRIEREVFRVGLVLLNLRTGALTEVA</sequence>
<dbReference type="EMBL" id="PELR01000062">
    <property type="protein sequence ID" value="RTH05697.1"/>
    <property type="molecule type" value="Genomic_DNA"/>
</dbReference>
<reference evidence="2 3" key="1">
    <citation type="journal article" date="2019" name="Extremophiles">
        <title>Biogeography of thermophiles and predominance of Thermus scotoductus in domestic water heaters.</title>
        <authorList>
            <person name="Wilpiszeski R.L."/>
            <person name="Zhang Z."/>
            <person name="House C.H."/>
        </authorList>
    </citation>
    <scope>NUCLEOTIDE SEQUENCE [LARGE SCALE GENOMIC DNA]</scope>
    <source>
        <strain evidence="2 3">32_S32</strain>
    </source>
</reference>